<keyword evidence="2" id="KW-1185">Reference proteome</keyword>
<accession>A0ABQ7YU50</accession>
<organism evidence="1 2">
    <name type="scientific">Brassica napus</name>
    <name type="common">Rape</name>
    <dbReference type="NCBI Taxonomy" id="3708"/>
    <lineage>
        <taxon>Eukaryota</taxon>
        <taxon>Viridiplantae</taxon>
        <taxon>Streptophyta</taxon>
        <taxon>Embryophyta</taxon>
        <taxon>Tracheophyta</taxon>
        <taxon>Spermatophyta</taxon>
        <taxon>Magnoliopsida</taxon>
        <taxon>eudicotyledons</taxon>
        <taxon>Gunneridae</taxon>
        <taxon>Pentapetalae</taxon>
        <taxon>rosids</taxon>
        <taxon>malvids</taxon>
        <taxon>Brassicales</taxon>
        <taxon>Brassicaceae</taxon>
        <taxon>Brassiceae</taxon>
        <taxon>Brassica</taxon>
    </lineage>
</organism>
<reference evidence="1 2" key="1">
    <citation type="submission" date="2021-05" db="EMBL/GenBank/DDBJ databases">
        <title>Genome Assembly of Synthetic Allotetraploid Brassica napus Reveals Homoeologous Exchanges between Subgenomes.</title>
        <authorList>
            <person name="Davis J.T."/>
        </authorList>
    </citation>
    <scope>NUCLEOTIDE SEQUENCE [LARGE SCALE GENOMIC DNA]</scope>
    <source>
        <strain evidence="2">cv. Da-Ae</strain>
        <tissue evidence="1">Seedling</tissue>
    </source>
</reference>
<dbReference type="InterPro" id="IPR052806">
    <property type="entry name" value="Fasciclin-like_AGP"/>
</dbReference>
<sequence>MAVVSGTVEDTIRRVVDALADASFEEWSATFIETSDKIRGDVLGSTLFIPDISANLSGREDRHKVAAYHIVTERLDYFDLLSKPNQTRLPTLLKDYVNSVLVTETEVFADRYIAIHRIASPLDFKTYGRTDSKPRYSILVRNTTESGLTLDCVNVTELDKFVVIHYIMFPLDFTTYSWLSSTE</sequence>
<evidence type="ECO:0000313" key="1">
    <source>
        <dbReference type="EMBL" id="KAH0871428.1"/>
    </source>
</evidence>
<comment type="caution">
    <text evidence="1">The sequence shown here is derived from an EMBL/GenBank/DDBJ whole genome shotgun (WGS) entry which is preliminary data.</text>
</comment>
<evidence type="ECO:0008006" key="3">
    <source>
        <dbReference type="Google" id="ProtNLM"/>
    </source>
</evidence>
<gene>
    <name evidence="1" type="ORF">HID58_078450</name>
</gene>
<protein>
    <recommendedName>
        <fullName evidence="3">FAS1 domain-containing protein</fullName>
    </recommendedName>
</protein>
<proteinExistence type="predicted"/>
<dbReference type="EMBL" id="JAGKQM010000017">
    <property type="protein sequence ID" value="KAH0871428.1"/>
    <property type="molecule type" value="Genomic_DNA"/>
</dbReference>
<dbReference type="Proteomes" id="UP000824890">
    <property type="component" value="Unassembled WGS sequence"/>
</dbReference>
<evidence type="ECO:0000313" key="2">
    <source>
        <dbReference type="Proteomes" id="UP000824890"/>
    </source>
</evidence>
<name>A0ABQ7YU50_BRANA</name>
<dbReference type="PANTHER" id="PTHR33985">
    <property type="entry name" value="OS02G0491300 PROTEIN-RELATED"/>
    <property type="match status" value="1"/>
</dbReference>
<dbReference type="PANTHER" id="PTHR33985:SF5">
    <property type="entry name" value="FASCICLIN-LIKE ARABINOGALACTAN FAMILY PROTEIN"/>
    <property type="match status" value="1"/>
</dbReference>